<feature type="compositionally biased region" description="Basic residues" evidence="3">
    <location>
        <begin position="26"/>
        <end position="36"/>
    </location>
</feature>
<dbReference type="Pfam" id="PF00440">
    <property type="entry name" value="TetR_N"/>
    <property type="match status" value="1"/>
</dbReference>
<evidence type="ECO:0000259" key="4">
    <source>
        <dbReference type="PROSITE" id="PS50977"/>
    </source>
</evidence>
<dbReference type="Gene3D" id="1.10.357.10">
    <property type="entry name" value="Tetracycline Repressor, domain 2"/>
    <property type="match status" value="1"/>
</dbReference>
<keyword evidence="1 2" id="KW-0238">DNA-binding</keyword>
<name>A0ABV1WYA3_9ACTN</name>
<organism evidence="5 6">
    <name type="scientific">Streptomyces hyaluromycini</name>
    <dbReference type="NCBI Taxonomy" id="1377993"/>
    <lineage>
        <taxon>Bacteria</taxon>
        <taxon>Bacillati</taxon>
        <taxon>Actinomycetota</taxon>
        <taxon>Actinomycetes</taxon>
        <taxon>Kitasatosporales</taxon>
        <taxon>Streptomycetaceae</taxon>
        <taxon>Streptomyces</taxon>
    </lineage>
</organism>
<evidence type="ECO:0000256" key="2">
    <source>
        <dbReference type="PROSITE-ProRule" id="PRU00335"/>
    </source>
</evidence>
<keyword evidence="6" id="KW-1185">Reference proteome</keyword>
<dbReference type="InterPro" id="IPR009057">
    <property type="entry name" value="Homeodomain-like_sf"/>
</dbReference>
<protein>
    <submittedName>
        <fullName evidence="5">TetR/AcrR family transcriptional regulator</fullName>
    </submittedName>
</protein>
<evidence type="ECO:0000256" key="1">
    <source>
        <dbReference type="ARBA" id="ARBA00023125"/>
    </source>
</evidence>
<sequence>MTSRPAQLPPRGQDPHITDTGTGTHAHAHPRAHPRAHTRARILEAALRELGRSPDCTLADIAEAAGVARRTVYVHFAGRAALVRGLAAEAAEAVRLASEVADVPAPDAATALAHFVLTLWPAADRYRVLVNLARQDLGAHHVDEVLAPARTAVARILAQGQRQGLFHTTLPPGPLTRALEAYLLSLLDAVNAGAWADDVTATATTAATTALIAAGVDSNLATTTVRHLHDHLGPTHSPR</sequence>
<proteinExistence type="predicted"/>
<feature type="domain" description="HTH tetR-type" evidence="4">
    <location>
        <begin position="36"/>
        <end position="94"/>
    </location>
</feature>
<evidence type="ECO:0000256" key="3">
    <source>
        <dbReference type="SAM" id="MobiDB-lite"/>
    </source>
</evidence>
<dbReference type="RefSeq" id="WP_350782830.1">
    <property type="nucleotide sequence ID" value="NZ_JBEPEK010000135.1"/>
</dbReference>
<dbReference type="InterPro" id="IPR050109">
    <property type="entry name" value="HTH-type_TetR-like_transc_reg"/>
</dbReference>
<dbReference type="InterPro" id="IPR036271">
    <property type="entry name" value="Tet_transcr_reg_TetR-rel_C_sf"/>
</dbReference>
<dbReference type="Proteomes" id="UP001474181">
    <property type="component" value="Unassembled WGS sequence"/>
</dbReference>
<dbReference type="SUPFAM" id="SSF46689">
    <property type="entry name" value="Homeodomain-like"/>
    <property type="match status" value="1"/>
</dbReference>
<feature type="DNA-binding region" description="H-T-H motif" evidence="2">
    <location>
        <begin position="57"/>
        <end position="76"/>
    </location>
</feature>
<dbReference type="InterPro" id="IPR001647">
    <property type="entry name" value="HTH_TetR"/>
</dbReference>
<accession>A0ABV1WYA3</accession>
<dbReference type="SUPFAM" id="SSF48498">
    <property type="entry name" value="Tetracyclin repressor-like, C-terminal domain"/>
    <property type="match status" value="1"/>
</dbReference>
<evidence type="ECO:0000313" key="5">
    <source>
        <dbReference type="EMBL" id="MER7181754.1"/>
    </source>
</evidence>
<dbReference type="PANTHER" id="PTHR30055:SF209">
    <property type="entry name" value="POSSIBLE TRANSCRIPTIONAL REGULATORY PROTEIN (PROBABLY TETR-FAMILY)"/>
    <property type="match status" value="1"/>
</dbReference>
<gene>
    <name evidence="5" type="ORF">ABT404_20110</name>
</gene>
<dbReference type="PANTHER" id="PTHR30055">
    <property type="entry name" value="HTH-TYPE TRANSCRIPTIONAL REGULATOR RUTR"/>
    <property type="match status" value="1"/>
</dbReference>
<dbReference type="PROSITE" id="PS50977">
    <property type="entry name" value="HTH_TETR_2"/>
    <property type="match status" value="1"/>
</dbReference>
<dbReference type="EMBL" id="JBEPEK010000135">
    <property type="protein sequence ID" value="MER7181754.1"/>
    <property type="molecule type" value="Genomic_DNA"/>
</dbReference>
<comment type="caution">
    <text evidence="5">The sequence shown here is derived from an EMBL/GenBank/DDBJ whole genome shotgun (WGS) entry which is preliminary data.</text>
</comment>
<evidence type="ECO:0000313" key="6">
    <source>
        <dbReference type="Proteomes" id="UP001474181"/>
    </source>
</evidence>
<reference evidence="5 6" key="1">
    <citation type="submission" date="2024-06" db="EMBL/GenBank/DDBJ databases">
        <title>The Natural Products Discovery Center: Release of the First 8490 Sequenced Strains for Exploring Actinobacteria Biosynthetic Diversity.</title>
        <authorList>
            <person name="Kalkreuter E."/>
            <person name="Kautsar S.A."/>
            <person name="Yang D."/>
            <person name="Bader C.D."/>
            <person name="Teijaro C.N."/>
            <person name="Fluegel L."/>
            <person name="Davis C.M."/>
            <person name="Simpson J.R."/>
            <person name="Lauterbach L."/>
            <person name="Steele A.D."/>
            <person name="Gui C."/>
            <person name="Meng S."/>
            <person name="Li G."/>
            <person name="Viehrig K."/>
            <person name="Ye F."/>
            <person name="Su P."/>
            <person name="Kiefer A.F."/>
            <person name="Nichols A."/>
            <person name="Cepeda A.J."/>
            <person name="Yan W."/>
            <person name="Fan B."/>
            <person name="Jiang Y."/>
            <person name="Adhikari A."/>
            <person name="Zheng C.-J."/>
            <person name="Schuster L."/>
            <person name="Cowan T.M."/>
            <person name="Smanski M.J."/>
            <person name="Chevrette M.G."/>
            <person name="De Carvalho L.P.S."/>
            <person name="Shen B."/>
        </authorList>
    </citation>
    <scope>NUCLEOTIDE SEQUENCE [LARGE SCALE GENOMIC DNA]</scope>
    <source>
        <strain evidence="5 6">NPDC000234</strain>
    </source>
</reference>
<feature type="region of interest" description="Disordered" evidence="3">
    <location>
        <begin position="1"/>
        <end position="36"/>
    </location>
</feature>